<evidence type="ECO:0000313" key="1">
    <source>
        <dbReference type="EMBL" id="KAK5969025.1"/>
    </source>
</evidence>
<dbReference type="EMBL" id="WIXE01020693">
    <property type="protein sequence ID" value="KAK5969025.1"/>
    <property type="molecule type" value="Genomic_DNA"/>
</dbReference>
<accession>A0AAN8FGK0</accession>
<dbReference type="Proteomes" id="UP001331761">
    <property type="component" value="Unassembled WGS sequence"/>
</dbReference>
<keyword evidence="2" id="KW-1185">Reference proteome</keyword>
<reference evidence="1 2" key="1">
    <citation type="submission" date="2019-10" db="EMBL/GenBank/DDBJ databases">
        <title>Assembly and Annotation for the nematode Trichostrongylus colubriformis.</title>
        <authorList>
            <person name="Martin J."/>
        </authorList>
    </citation>
    <scope>NUCLEOTIDE SEQUENCE [LARGE SCALE GENOMIC DNA]</scope>
    <source>
        <strain evidence="1">G859</strain>
        <tissue evidence="1">Whole worm</tissue>
    </source>
</reference>
<sequence>MRELPDHIVFGDQREGGFGCGLEYRIRHCYGVQQPSPPHFQLRKTRVAEGTRARGSADLAQGMLGGLQGMRGREEALRYLAVEIHEEVAFTANLPAEVASAYRELEFAKWAERLNAVRNLGMPAWIGLDHNNDWVRRSVTTLWLVPTKPWEVFCNHIDYQAIGARRDVERRDGSESKLYVVVLLL</sequence>
<name>A0AAN8FGK0_TRICO</name>
<proteinExistence type="predicted"/>
<organism evidence="1 2">
    <name type="scientific">Trichostrongylus colubriformis</name>
    <name type="common">Black scour worm</name>
    <dbReference type="NCBI Taxonomy" id="6319"/>
    <lineage>
        <taxon>Eukaryota</taxon>
        <taxon>Metazoa</taxon>
        <taxon>Ecdysozoa</taxon>
        <taxon>Nematoda</taxon>
        <taxon>Chromadorea</taxon>
        <taxon>Rhabditida</taxon>
        <taxon>Rhabditina</taxon>
        <taxon>Rhabditomorpha</taxon>
        <taxon>Strongyloidea</taxon>
        <taxon>Trichostrongylidae</taxon>
        <taxon>Trichostrongylus</taxon>
    </lineage>
</organism>
<protein>
    <submittedName>
        <fullName evidence="1">Uncharacterized protein</fullName>
    </submittedName>
</protein>
<dbReference type="AlphaFoldDB" id="A0AAN8FGK0"/>
<gene>
    <name evidence="1" type="ORF">GCK32_004855</name>
</gene>
<evidence type="ECO:0000313" key="2">
    <source>
        <dbReference type="Proteomes" id="UP001331761"/>
    </source>
</evidence>
<comment type="caution">
    <text evidence="1">The sequence shown here is derived from an EMBL/GenBank/DDBJ whole genome shotgun (WGS) entry which is preliminary data.</text>
</comment>